<name>A0A3D5QDF1_FLESI</name>
<dbReference type="HAMAP" id="MF_00227">
    <property type="entry name" value="RNase_P"/>
    <property type="match status" value="1"/>
</dbReference>
<keyword evidence="3 7" id="KW-0540">Nuclease</keyword>
<evidence type="ECO:0000313" key="9">
    <source>
        <dbReference type="EMBL" id="HCW93857.1"/>
    </source>
</evidence>
<protein>
    <recommendedName>
        <fullName evidence="7 8">Ribonuclease P protein component</fullName>
        <shortName evidence="7">RNase P protein</shortName>
        <shortName evidence="7">RNaseP protein</shortName>
        <ecNumber evidence="7 8">3.1.26.5</ecNumber>
    </recommendedName>
    <alternativeName>
        <fullName evidence="7">Protein C5</fullName>
    </alternativeName>
</protein>
<dbReference type="Proteomes" id="UP000323337">
    <property type="component" value="Unassembled WGS sequence"/>
</dbReference>
<evidence type="ECO:0000313" key="10">
    <source>
        <dbReference type="EMBL" id="TYB35643.1"/>
    </source>
</evidence>
<evidence type="ECO:0000256" key="3">
    <source>
        <dbReference type="ARBA" id="ARBA00022722"/>
    </source>
</evidence>
<dbReference type="EC" id="3.1.26.5" evidence="7 8"/>
<sequence length="112" mass="12785">MDERLPKNERLRKASEFKFVFQNGAKYKGKYLLMFSVSGGTGKFGAVVSKKVSKKAVVRNKIKRRLREIYRTNKDVLPEGTDIVIVALTGAVRVNYNELEKDFHNVCKKAFA</sequence>
<dbReference type="GO" id="GO:0001682">
    <property type="term" value="P:tRNA 5'-leader removal"/>
    <property type="evidence" value="ECO:0007669"/>
    <property type="project" value="UniProtKB-UniRule"/>
</dbReference>
<dbReference type="PROSITE" id="PS00648">
    <property type="entry name" value="RIBONUCLEASE_P"/>
    <property type="match status" value="1"/>
</dbReference>
<evidence type="ECO:0000313" key="11">
    <source>
        <dbReference type="Proteomes" id="UP000262325"/>
    </source>
</evidence>
<evidence type="ECO:0000256" key="2">
    <source>
        <dbReference type="ARBA" id="ARBA00022694"/>
    </source>
</evidence>
<comment type="caution">
    <text evidence="9">The sequence shown here is derived from an EMBL/GenBank/DDBJ whole genome shotgun (WGS) entry which is preliminary data.</text>
</comment>
<dbReference type="GO" id="GO:0042781">
    <property type="term" value="F:3'-tRNA processing endoribonuclease activity"/>
    <property type="evidence" value="ECO:0007669"/>
    <property type="project" value="TreeGrafter"/>
</dbReference>
<dbReference type="Pfam" id="PF00825">
    <property type="entry name" value="Ribonuclease_P"/>
    <property type="match status" value="1"/>
</dbReference>
<evidence type="ECO:0000256" key="1">
    <source>
        <dbReference type="ARBA" id="ARBA00002663"/>
    </source>
</evidence>
<dbReference type="GO" id="GO:0004526">
    <property type="term" value="F:ribonuclease P activity"/>
    <property type="evidence" value="ECO:0007669"/>
    <property type="project" value="UniProtKB-UniRule"/>
</dbReference>
<evidence type="ECO:0000256" key="6">
    <source>
        <dbReference type="ARBA" id="ARBA00022884"/>
    </source>
</evidence>
<dbReference type="GO" id="GO:0000049">
    <property type="term" value="F:tRNA binding"/>
    <property type="evidence" value="ECO:0007669"/>
    <property type="project" value="UniProtKB-UniRule"/>
</dbReference>
<dbReference type="RefSeq" id="WP_273265215.1">
    <property type="nucleotide sequence ID" value="NZ_JAAZVV010000015.1"/>
</dbReference>
<dbReference type="EMBL" id="DPPF01000194">
    <property type="protein sequence ID" value="HCW93857.1"/>
    <property type="molecule type" value="Genomic_DNA"/>
</dbReference>
<keyword evidence="2 7" id="KW-0819">tRNA processing</keyword>
<dbReference type="PANTHER" id="PTHR33992">
    <property type="entry name" value="RIBONUCLEASE P PROTEIN COMPONENT"/>
    <property type="match status" value="1"/>
</dbReference>
<reference evidence="10 12" key="2">
    <citation type="submission" date="2019-08" db="EMBL/GenBank/DDBJ databases">
        <title>Genomic characterization of a novel candidate phylum (ARYD3) from a high temperature, high salinity tertiary oil reservoir in north central Oklahoma, USA.</title>
        <authorList>
            <person name="Youssef N.H."/>
            <person name="Yadav A."/>
            <person name="Elshahed M.S."/>
        </authorList>
    </citation>
    <scope>NUCLEOTIDE SEQUENCE [LARGE SCALE GENOMIC DNA]</scope>
    <source>
        <strain evidence="10">ARYD1</strain>
    </source>
</reference>
<keyword evidence="6 7" id="KW-0694">RNA-binding</keyword>
<dbReference type="GO" id="GO:0030677">
    <property type="term" value="C:ribonuclease P complex"/>
    <property type="evidence" value="ECO:0007669"/>
    <property type="project" value="TreeGrafter"/>
</dbReference>
<dbReference type="InterPro" id="IPR014721">
    <property type="entry name" value="Ribsml_uS5_D2-typ_fold_subgr"/>
</dbReference>
<dbReference type="InterPro" id="IPR020539">
    <property type="entry name" value="RNase_P_CS"/>
</dbReference>
<evidence type="ECO:0000313" key="12">
    <source>
        <dbReference type="Proteomes" id="UP000323337"/>
    </source>
</evidence>
<keyword evidence="5 7" id="KW-0378">Hydrolase</keyword>
<dbReference type="InterPro" id="IPR020568">
    <property type="entry name" value="Ribosomal_Su5_D2-typ_SF"/>
</dbReference>
<dbReference type="EMBL" id="VSIV01000037">
    <property type="protein sequence ID" value="TYB35643.1"/>
    <property type="molecule type" value="Genomic_DNA"/>
</dbReference>
<evidence type="ECO:0000256" key="4">
    <source>
        <dbReference type="ARBA" id="ARBA00022759"/>
    </source>
</evidence>
<organism evidence="9 11">
    <name type="scientific">Flexistipes sinusarabici</name>
    <dbReference type="NCBI Taxonomy" id="2352"/>
    <lineage>
        <taxon>Bacteria</taxon>
        <taxon>Pseudomonadati</taxon>
        <taxon>Deferribacterota</taxon>
        <taxon>Deferribacteres</taxon>
        <taxon>Deferribacterales</taxon>
        <taxon>Flexistipitaceae</taxon>
        <taxon>Flexistipes</taxon>
    </lineage>
</organism>
<dbReference type="NCBIfam" id="TIGR00188">
    <property type="entry name" value="rnpA"/>
    <property type="match status" value="1"/>
</dbReference>
<reference evidence="9 11" key="1">
    <citation type="journal article" date="2018" name="Nat. Biotechnol.">
        <title>A standardized bacterial taxonomy based on genome phylogeny substantially revises the tree of life.</title>
        <authorList>
            <person name="Parks D.H."/>
            <person name="Chuvochina M."/>
            <person name="Waite D.W."/>
            <person name="Rinke C."/>
            <person name="Skarshewski A."/>
            <person name="Chaumeil P.A."/>
            <person name="Hugenholtz P."/>
        </authorList>
    </citation>
    <scope>NUCLEOTIDE SEQUENCE [LARGE SCALE GENOMIC DNA]</scope>
    <source>
        <strain evidence="9">UBA8672</strain>
    </source>
</reference>
<dbReference type="AlphaFoldDB" id="A0A3D5QDF1"/>
<accession>A0A3D5QDF1</accession>
<evidence type="ECO:0000256" key="8">
    <source>
        <dbReference type="NCBIfam" id="TIGR00188"/>
    </source>
</evidence>
<comment type="function">
    <text evidence="1 7">RNaseP catalyzes the removal of the 5'-leader sequence from pre-tRNA to produce the mature 5'-terminus. It can also cleave other RNA substrates such as 4.5S RNA. The protein component plays an auxiliary but essential role in vivo by binding to the 5'-leader sequence and broadening the substrate specificity of the ribozyme.</text>
</comment>
<proteinExistence type="inferred from homology"/>
<dbReference type="SUPFAM" id="SSF54211">
    <property type="entry name" value="Ribosomal protein S5 domain 2-like"/>
    <property type="match status" value="1"/>
</dbReference>
<dbReference type="Gene3D" id="3.30.230.10">
    <property type="match status" value="1"/>
</dbReference>
<dbReference type="PANTHER" id="PTHR33992:SF1">
    <property type="entry name" value="RIBONUCLEASE P PROTEIN COMPONENT"/>
    <property type="match status" value="1"/>
</dbReference>
<comment type="similarity">
    <text evidence="7">Belongs to the RnpA family.</text>
</comment>
<comment type="subunit">
    <text evidence="7">Consists of a catalytic RNA component (M1 or rnpB) and a protein subunit.</text>
</comment>
<keyword evidence="4 7" id="KW-0255">Endonuclease</keyword>
<comment type="catalytic activity">
    <reaction evidence="7">
        <text>Endonucleolytic cleavage of RNA, removing 5'-extranucleotides from tRNA precursor.</text>
        <dbReference type="EC" id="3.1.26.5"/>
    </reaction>
</comment>
<dbReference type="Proteomes" id="UP000262325">
    <property type="component" value="Unassembled WGS sequence"/>
</dbReference>
<dbReference type="InterPro" id="IPR000100">
    <property type="entry name" value="RNase_P"/>
</dbReference>
<gene>
    <name evidence="7 9" type="primary">rnpA</name>
    <name evidence="9" type="ORF">DHM44_09265</name>
    <name evidence="10" type="ORF">FXF49_01315</name>
</gene>
<evidence type="ECO:0000256" key="5">
    <source>
        <dbReference type="ARBA" id="ARBA00022801"/>
    </source>
</evidence>
<evidence type="ECO:0000256" key="7">
    <source>
        <dbReference type="HAMAP-Rule" id="MF_00227"/>
    </source>
</evidence>